<dbReference type="EMBL" id="JAKKPZ010000046">
    <property type="protein sequence ID" value="KAI1706711.1"/>
    <property type="molecule type" value="Genomic_DNA"/>
</dbReference>
<evidence type="ECO:0000256" key="1">
    <source>
        <dbReference type="SAM" id="Phobius"/>
    </source>
</evidence>
<dbReference type="Pfam" id="PF10318">
    <property type="entry name" value="7TM_GPCR_Srh"/>
    <property type="match status" value="1"/>
</dbReference>
<name>A0AAD4MUW7_9BILA</name>
<protein>
    <submittedName>
        <fullName evidence="2">Serpentine type 7TM GPCR chemoreceptor srh domain-containing protein</fullName>
    </submittedName>
</protein>
<organism evidence="2 3">
    <name type="scientific">Ditylenchus destructor</name>
    <dbReference type="NCBI Taxonomy" id="166010"/>
    <lineage>
        <taxon>Eukaryota</taxon>
        <taxon>Metazoa</taxon>
        <taxon>Ecdysozoa</taxon>
        <taxon>Nematoda</taxon>
        <taxon>Chromadorea</taxon>
        <taxon>Rhabditida</taxon>
        <taxon>Tylenchina</taxon>
        <taxon>Tylenchomorpha</taxon>
        <taxon>Sphaerularioidea</taxon>
        <taxon>Anguinidae</taxon>
        <taxon>Anguininae</taxon>
        <taxon>Ditylenchus</taxon>
    </lineage>
</organism>
<feature type="transmembrane region" description="Helical" evidence="1">
    <location>
        <begin position="133"/>
        <end position="156"/>
    </location>
</feature>
<evidence type="ECO:0000313" key="3">
    <source>
        <dbReference type="Proteomes" id="UP001201812"/>
    </source>
</evidence>
<keyword evidence="1" id="KW-0472">Membrane</keyword>
<dbReference type="Proteomes" id="UP001201812">
    <property type="component" value="Unassembled WGS sequence"/>
</dbReference>
<dbReference type="AlphaFoldDB" id="A0AAD4MUW7"/>
<feature type="transmembrane region" description="Helical" evidence="1">
    <location>
        <begin position="43"/>
        <end position="76"/>
    </location>
</feature>
<keyword evidence="3" id="KW-1185">Reference proteome</keyword>
<comment type="caution">
    <text evidence="2">The sequence shown here is derived from an EMBL/GenBank/DDBJ whole genome shotgun (WGS) entry which is preliminary data.</text>
</comment>
<keyword evidence="1" id="KW-1133">Transmembrane helix</keyword>
<proteinExistence type="predicted"/>
<reference evidence="2" key="1">
    <citation type="submission" date="2022-01" db="EMBL/GenBank/DDBJ databases">
        <title>Genome Sequence Resource for Two Populations of Ditylenchus destructor, the Migratory Endoparasitic Phytonematode.</title>
        <authorList>
            <person name="Zhang H."/>
            <person name="Lin R."/>
            <person name="Xie B."/>
        </authorList>
    </citation>
    <scope>NUCLEOTIDE SEQUENCE</scope>
    <source>
        <strain evidence="2">BazhouSP</strain>
    </source>
</reference>
<keyword evidence="1" id="KW-0812">Transmembrane</keyword>
<accession>A0AAD4MUW7</accession>
<sequence length="204" mass="22764">MYIPLNFIVVPSEKLAEEMKTRDPVTYRRMEGRTAIGFKLQGAYVAFICAGVCLLIITLIYVFTIGYSIFGCYKFLRVKGNTLSRGTAALYSALINSLVLDMVMVGILCLVPTIAFVTSYALESPYAPGILSIALQMATVYPIVANIITIAFVTPYRRAMVRIIRKLFCGPRTISLARVYVSESTSRREITSLFFKRRLTAPLT</sequence>
<dbReference type="InterPro" id="IPR019422">
    <property type="entry name" value="7TM_GPCR_serpentine_rcpt_Srh"/>
</dbReference>
<feature type="transmembrane region" description="Helical" evidence="1">
    <location>
        <begin position="88"/>
        <end position="121"/>
    </location>
</feature>
<gene>
    <name evidence="2" type="ORF">DdX_12923</name>
</gene>
<evidence type="ECO:0000313" key="2">
    <source>
        <dbReference type="EMBL" id="KAI1706711.1"/>
    </source>
</evidence>